<dbReference type="EMBL" id="WIGN01000079">
    <property type="protein sequence ID" value="KAF6811030.1"/>
    <property type="molecule type" value="Genomic_DNA"/>
</dbReference>
<feature type="transmembrane region" description="Helical" evidence="2">
    <location>
        <begin position="144"/>
        <end position="164"/>
    </location>
</feature>
<feature type="region of interest" description="Disordered" evidence="1">
    <location>
        <begin position="64"/>
        <end position="101"/>
    </location>
</feature>
<feature type="transmembrane region" description="Helical" evidence="2">
    <location>
        <begin position="108"/>
        <end position="132"/>
    </location>
</feature>
<evidence type="ECO:0000256" key="1">
    <source>
        <dbReference type="SAM" id="MobiDB-lite"/>
    </source>
</evidence>
<feature type="transmembrane region" description="Helical" evidence="2">
    <location>
        <begin position="257"/>
        <end position="277"/>
    </location>
</feature>
<keyword evidence="4" id="KW-1185">Reference proteome</keyword>
<evidence type="ECO:0000256" key="2">
    <source>
        <dbReference type="SAM" id="Phobius"/>
    </source>
</evidence>
<comment type="caution">
    <text evidence="3">The sequence shown here is derived from an EMBL/GenBank/DDBJ whole genome shotgun (WGS) entry which is preliminary data.</text>
</comment>
<reference evidence="3 4" key="1">
    <citation type="journal article" date="2020" name="Phytopathology">
        <title>Genome Sequence Resources of Colletotrichum truncatum, C. plurivorum, C. musicola, and C. sojae: Four Species Pathogenic to Soybean (Glycine max).</title>
        <authorList>
            <person name="Rogerio F."/>
            <person name="Boufleur T.R."/>
            <person name="Ciampi-Guillardi M."/>
            <person name="Sukno S.A."/>
            <person name="Thon M.R."/>
            <person name="Massola Junior N.S."/>
            <person name="Baroncelli R."/>
        </authorList>
    </citation>
    <scope>NUCLEOTIDE SEQUENCE [LARGE SCALE GENOMIC DNA]</scope>
    <source>
        <strain evidence="3 4">LFN0009</strain>
    </source>
</reference>
<protein>
    <submittedName>
        <fullName evidence="3">Uncharacterized protein</fullName>
    </submittedName>
</protein>
<evidence type="ECO:0000313" key="3">
    <source>
        <dbReference type="EMBL" id="KAF6811030.1"/>
    </source>
</evidence>
<feature type="compositionally biased region" description="Low complexity" evidence="1">
    <location>
        <begin position="85"/>
        <end position="100"/>
    </location>
</feature>
<feature type="region of interest" description="Disordered" evidence="1">
    <location>
        <begin position="294"/>
        <end position="326"/>
    </location>
</feature>
<feature type="region of interest" description="Disordered" evidence="1">
    <location>
        <begin position="1"/>
        <end position="23"/>
    </location>
</feature>
<sequence>MLEYSEDSKASSPVTPHTPHNREEDIPYDLICTKYLGTLRTMAYSPCRSASPVPAAEAAAAPLLPAGGSPTRPLNPNVFRPGPPSHHSLSSSHDGSGSSPAKPPLARFVINTVGLLRLTALGITIAVLVLQFKALDRSYSRPEARFFVFLAFVQLFWLASALLAEEFHQRRPRRSDSKRREVKIDLGCVTCIFGRPRKEGDEEGAGGDECFLLGDKLGKWSKRGLLVSAVDVVVAWCTFSTAMRAREAGFIWGWKNYGEISTLCFIIFALEIVIAFASQVKILKRAKIQISHADDEDDEDDVGSHKYRIRLPQSPEQRQAAMSVAA</sequence>
<proteinExistence type="predicted"/>
<evidence type="ECO:0000313" key="4">
    <source>
        <dbReference type="Proteomes" id="UP000652219"/>
    </source>
</evidence>
<dbReference type="Proteomes" id="UP000652219">
    <property type="component" value="Unassembled WGS sequence"/>
</dbReference>
<keyword evidence="2" id="KW-0472">Membrane</keyword>
<organism evidence="3 4">
    <name type="scientific">Colletotrichum sojae</name>
    <dbReference type="NCBI Taxonomy" id="2175907"/>
    <lineage>
        <taxon>Eukaryota</taxon>
        <taxon>Fungi</taxon>
        <taxon>Dikarya</taxon>
        <taxon>Ascomycota</taxon>
        <taxon>Pezizomycotina</taxon>
        <taxon>Sordariomycetes</taxon>
        <taxon>Hypocreomycetidae</taxon>
        <taxon>Glomerellales</taxon>
        <taxon>Glomerellaceae</taxon>
        <taxon>Colletotrichum</taxon>
        <taxon>Colletotrichum orchidearum species complex</taxon>
    </lineage>
</organism>
<gene>
    <name evidence="3" type="ORF">CSOJ01_05954</name>
</gene>
<keyword evidence="2" id="KW-1133">Transmembrane helix</keyword>
<feature type="transmembrane region" description="Helical" evidence="2">
    <location>
        <begin position="225"/>
        <end position="245"/>
    </location>
</feature>
<accession>A0A8H6JDG4</accession>
<dbReference type="AlphaFoldDB" id="A0A8H6JDG4"/>
<name>A0A8H6JDG4_9PEZI</name>
<keyword evidence="2" id="KW-0812">Transmembrane</keyword>